<accession>A0AAD9IRP3</accession>
<evidence type="ECO:0000259" key="3">
    <source>
        <dbReference type="PROSITE" id="PS51220"/>
    </source>
</evidence>
<dbReference type="InterPro" id="IPR003886">
    <property type="entry name" value="NIDO_dom"/>
</dbReference>
<feature type="transmembrane region" description="Helical" evidence="1">
    <location>
        <begin position="68"/>
        <end position="86"/>
    </location>
</feature>
<dbReference type="Proteomes" id="UP001208570">
    <property type="component" value="Unassembled WGS sequence"/>
</dbReference>
<evidence type="ECO:0000256" key="2">
    <source>
        <dbReference type="SAM" id="SignalP"/>
    </source>
</evidence>
<feature type="chain" id="PRO_5042181862" description="NIDO domain-containing protein" evidence="2">
    <location>
        <begin position="23"/>
        <end position="466"/>
    </location>
</feature>
<dbReference type="EMBL" id="JAODUP010001870">
    <property type="protein sequence ID" value="KAK2139307.1"/>
    <property type="molecule type" value="Genomic_DNA"/>
</dbReference>
<keyword evidence="1" id="KW-0472">Membrane</keyword>
<dbReference type="Pfam" id="PF06119">
    <property type="entry name" value="NIDO"/>
    <property type="match status" value="1"/>
</dbReference>
<keyword evidence="2" id="KW-0732">Signal</keyword>
<dbReference type="PANTHER" id="PTHR13802:SF59">
    <property type="entry name" value="SUSHI DOMAIN-CONTAINING PROTEIN 2"/>
    <property type="match status" value="1"/>
</dbReference>
<dbReference type="GO" id="GO:0007160">
    <property type="term" value="P:cell-matrix adhesion"/>
    <property type="evidence" value="ECO:0007669"/>
    <property type="project" value="InterPro"/>
</dbReference>
<protein>
    <recommendedName>
        <fullName evidence="3">NIDO domain-containing protein</fullName>
    </recommendedName>
</protein>
<name>A0AAD9IRP3_9ANNE</name>
<comment type="caution">
    <text evidence="4">The sequence shown here is derived from an EMBL/GenBank/DDBJ whole genome shotgun (WGS) entry which is preliminary data.</text>
</comment>
<gene>
    <name evidence="4" type="ORF">LSH36_1874g00012</name>
</gene>
<organism evidence="4 5">
    <name type="scientific">Paralvinella palmiformis</name>
    <dbReference type="NCBI Taxonomy" id="53620"/>
    <lineage>
        <taxon>Eukaryota</taxon>
        <taxon>Metazoa</taxon>
        <taxon>Spiralia</taxon>
        <taxon>Lophotrochozoa</taxon>
        <taxon>Annelida</taxon>
        <taxon>Polychaeta</taxon>
        <taxon>Sedentaria</taxon>
        <taxon>Canalipalpata</taxon>
        <taxon>Terebellida</taxon>
        <taxon>Terebelliformia</taxon>
        <taxon>Alvinellidae</taxon>
        <taxon>Paralvinella</taxon>
    </lineage>
</organism>
<keyword evidence="1" id="KW-1133">Transmembrane helix</keyword>
<dbReference type="InterPro" id="IPR051495">
    <property type="entry name" value="Epithelial_Barrier/Signaling"/>
</dbReference>
<dbReference type="SMART" id="SM00539">
    <property type="entry name" value="NIDO"/>
    <property type="match status" value="1"/>
</dbReference>
<proteinExistence type="predicted"/>
<keyword evidence="5" id="KW-1185">Reference proteome</keyword>
<keyword evidence="1" id="KW-0812">Transmembrane</keyword>
<feature type="signal peptide" evidence="2">
    <location>
        <begin position="1"/>
        <end position="22"/>
    </location>
</feature>
<dbReference type="PROSITE" id="PS51220">
    <property type="entry name" value="NIDO"/>
    <property type="match status" value="1"/>
</dbReference>
<evidence type="ECO:0000256" key="1">
    <source>
        <dbReference type="SAM" id="Phobius"/>
    </source>
</evidence>
<reference evidence="4" key="1">
    <citation type="journal article" date="2023" name="Mol. Biol. Evol.">
        <title>Third-Generation Sequencing Reveals the Adaptive Role of the Epigenome in Three Deep-Sea Polychaetes.</title>
        <authorList>
            <person name="Perez M."/>
            <person name="Aroh O."/>
            <person name="Sun Y."/>
            <person name="Lan Y."/>
            <person name="Juniper S.K."/>
            <person name="Young C.R."/>
            <person name="Angers B."/>
            <person name="Qian P.Y."/>
        </authorList>
    </citation>
    <scope>NUCLEOTIDE SEQUENCE</scope>
    <source>
        <strain evidence="4">P08H-3</strain>
    </source>
</reference>
<sequence length="466" mass="53161">MKFEALIILIYLAETTFLSVSASNNPVYYLYPFGEERGDSVKTDGDDMENKLIHLNRTFRFYTREYNSFWMCINGAISFNVFLWLASPSSGAINLPYMAVFWQDIKLTNTPGTMYYRQVDLNEEPDIIQLVEEDSANIGEPITPEWVFIVTWYRVSNKWTTSGEEDTFQAVIAVDGNKTITVFNYGPINWLNRYNSTALRFEKGSNTEWAVYRISGTADMLDIADYSTVRIPGRIVTRVDGEIQLPDLHLVDYQCNLDQTTGRVLTFDGSSELNMTGPSRKYLLSKLYQGDEADQRDQCKYMMRATTDAKGRLNWVSFSVGVHPRKQSKYKRNFAFGRNGPNTVMARGHGLKMDITSFPYVEHIQDNGQDLVVVVEKTDDGWRVSSENCSYVMEYSPLSERDQIRLHLGIYYADKVIGLCQNINGYLTNDNKDCSSPPQIGDSSTIEESCSCPLNDKRCNKALQNI</sequence>
<dbReference type="AlphaFoldDB" id="A0AAD9IRP3"/>
<evidence type="ECO:0000313" key="4">
    <source>
        <dbReference type="EMBL" id="KAK2139307.1"/>
    </source>
</evidence>
<dbReference type="PANTHER" id="PTHR13802">
    <property type="entry name" value="MUCIN 4-RELATED"/>
    <property type="match status" value="1"/>
</dbReference>
<feature type="domain" description="NIDO" evidence="3">
    <location>
        <begin position="100"/>
        <end position="242"/>
    </location>
</feature>
<evidence type="ECO:0000313" key="5">
    <source>
        <dbReference type="Proteomes" id="UP001208570"/>
    </source>
</evidence>